<evidence type="ECO:0000313" key="2">
    <source>
        <dbReference type="Proteomes" id="UP001227268"/>
    </source>
</evidence>
<dbReference type="EMBL" id="JASBWT010000019">
    <property type="protein sequence ID" value="KAJ9096468.1"/>
    <property type="molecule type" value="Genomic_DNA"/>
</dbReference>
<protein>
    <submittedName>
        <fullName evidence="1">Uncharacterized protein</fullName>
    </submittedName>
</protein>
<accession>A0ACC2VBL8</accession>
<sequence length="654" mass="68906">MLLSLSTLLLATVSVSASPLFPRQQTANTTSVGNTTTTTPAAKANITAATVYLPLTTNGTTSKNTSIPVVGYTNTQYNVSSFLGIPFATSERFRAPVLAVYNATGGGGGGLNATAHGVACMQSPGVGKSLLNGSYTSRGVGEDCLTVDVYTPAGAGNGTKLPVMVWFFGGGFINGANSVYDGTAIIAQSVLMRSPVILVVPNYRLNIYGWLNGAEALANNATNLGMRDQLASLEWVQKYASSFGGDKDKVTVFGESAGAISIALHYLNPALVGNSTGNATTAGMTGMNSTVPAVGNTTVTTINSTATAAPVSLFRGAIMQSGAMSTFPIGPANETRQPIFDRISLLTGCSRNASLAYPGGNLTTQFNQTEFECLRTLPNELLFNATRTVLDDPMNAYGNFPFGPTIDYALIPASPAALLAKGSFAKDIPFISGNMLDEGTLFTPPTLNTTAQVTSYIDQVLPRDPNSTVVNTLYAYYNDPSKGSPYGSGNESFGLNPLFKTTSALFGDTTFQSSRRNFLQKATQFNVTKTWSYLFSQKKNGTSTYLGAAHGSDVLYTFGQPGGNAADLTVSRQYLGYFINFANNLDPNGNTTNPITALVSSTLNLTSWPAYSTRTTGGTANMLQILANNLTVIQDTYRSEAIAYINSVPEALDH</sequence>
<comment type="caution">
    <text evidence="1">The sequence shown here is derived from an EMBL/GenBank/DDBJ whole genome shotgun (WGS) entry which is preliminary data.</text>
</comment>
<name>A0ACC2VBL8_9TREE</name>
<reference evidence="1" key="1">
    <citation type="submission" date="2023-04" db="EMBL/GenBank/DDBJ databases">
        <title>Draft Genome sequencing of Naganishia species isolated from polar environments using Oxford Nanopore Technology.</title>
        <authorList>
            <person name="Leo P."/>
            <person name="Venkateswaran K."/>
        </authorList>
    </citation>
    <scope>NUCLEOTIDE SEQUENCE</scope>
    <source>
        <strain evidence="1">MNA-CCFEE 5423</strain>
    </source>
</reference>
<proteinExistence type="predicted"/>
<gene>
    <name evidence="1" type="ORF">QFC21_005290</name>
</gene>
<organism evidence="1 2">
    <name type="scientific">Naganishia friedmannii</name>
    <dbReference type="NCBI Taxonomy" id="89922"/>
    <lineage>
        <taxon>Eukaryota</taxon>
        <taxon>Fungi</taxon>
        <taxon>Dikarya</taxon>
        <taxon>Basidiomycota</taxon>
        <taxon>Agaricomycotina</taxon>
        <taxon>Tremellomycetes</taxon>
        <taxon>Filobasidiales</taxon>
        <taxon>Filobasidiaceae</taxon>
        <taxon>Naganishia</taxon>
    </lineage>
</organism>
<dbReference type="Proteomes" id="UP001227268">
    <property type="component" value="Unassembled WGS sequence"/>
</dbReference>
<evidence type="ECO:0000313" key="1">
    <source>
        <dbReference type="EMBL" id="KAJ9096468.1"/>
    </source>
</evidence>
<keyword evidence="2" id="KW-1185">Reference proteome</keyword>